<evidence type="ECO:0000313" key="1">
    <source>
        <dbReference type="EMBL" id="KAJ8559830.1"/>
    </source>
</evidence>
<organism evidence="1 2">
    <name type="scientific">Anisodus acutangulus</name>
    <dbReference type="NCBI Taxonomy" id="402998"/>
    <lineage>
        <taxon>Eukaryota</taxon>
        <taxon>Viridiplantae</taxon>
        <taxon>Streptophyta</taxon>
        <taxon>Embryophyta</taxon>
        <taxon>Tracheophyta</taxon>
        <taxon>Spermatophyta</taxon>
        <taxon>Magnoliopsida</taxon>
        <taxon>eudicotyledons</taxon>
        <taxon>Gunneridae</taxon>
        <taxon>Pentapetalae</taxon>
        <taxon>asterids</taxon>
        <taxon>lamiids</taxon>
        <taxon>Solanales</taxon>
        <taxon>Solanaceae</taxon>
        <taxon>Solanoideae</taxon>
        <taxon>Hyoscyameae</taxon>
        <taxon>Anisodus</taxon>
    </lineage>
</organism>
<proteinExistence type="predicted"/>
<evidence type="ECO:0000313" key="2">
    <source>
        <dbReference type="Proteomes" id="UP001152561"/>
    </source>
</evidence>
<gene>
    <name evidence="1" type="ORF">K7X08_003888</name>
</gene>
<dbReference type="AlphaFoldDB" id="A0A9Q1RJT8"/>
<dbReference type="Proteomes" id="UP001152561">
    <property type="component" value="Unassembled WGS sequence"/>
</dbReference>
<dbReference type="EMBL" id="JAJAGQ010000006">
    <property type="protein sequence ID" value="KAJ8559830.1"/>
    <property type="molecule type" value="Genomic_DNA"/>
</dbReference>
<keyword evidence="2" id="KW-1185">Reference proteome</keyword>
<accession>A0A9Q1RJT8</accession>
<protein>
    <submittedName>
        <fullName evidence="1">Uncharacterized protein</fullName>
    </submittedName>
</protein>
<name>A0A9Q1RJT8_9SOLA</name>
<comment type="caution">
    <text evidence="1">The sequence shown here is derived from an EMBL/GenBank/DDBJ whole genome shotgun (WGS) entry which is preliminary data.</text>
</comment>
<sequence length="102" mass="11386">MEVSYSTIIQDRPNGLKRSKELRLESLITIASLSSKKLLSVNPLLAISPLILTLVCLWKPEDVNRVVLQSQGNVKQLDIDGELPKKLSNYQGLYTTTTLAYV</sequence>
<reference evidence="2" key="1">
    <citation type="journal article" date="2023" name="Proc. Natl. Acad. Sci. U.S.A.">
        <title>Genomic and structural basis for evolution of tropane alkaloid biosynthesis.</title>
        <authorList>
            <person name="Wanga Y.-J."/>
            <person name="Taina T."/>
            <person name="Yua J.-Y."/>
            <person name="Lia J."/>
            <person name="Xua B."/>
            <person name="Chenc J."/>
            <person name="D'Auriad J.C."/>
            <person name="Huanga J.-P."/>
            <person name="Huanga S.-X."/>
        </authorList>
    </citation>
    <scope>NUCLEOTIDE SEQUENCE [LARGE SCALE GENOMIC DNA]</scope>
    <source>
        <strain evidence="2">cv. KIB-2019</strain>
    </source>
</reference>